<name>A0A6A1VYK1_9ROSI</name>
<evidence type="ECO:0000313" key="1">
    <source>
        <dbReference type="EMBL" id="KAB1216638.1"/>
    </source>
</evidence>
<dbReference type="OrthoDB" id="1899337at2759"/>
<proteinExistence type="predicted"/>
<dbReference type="PANTHER" id="PTHR36720">
    <property type="entry name" value="TAF RNA POLYMERASE I SUBUNIT A"/>
    <property type="match status" value="1"/>
</dbReference>
<dbReference type="Proteomes" id="UP000516437">
    <property type="component" value="Chromosome 4"/>
</dbReference>
<dbReference type="GO" id="GO:0000120">
    <property type="term" value="C:RNA polymerase I transcription regulator complex"/>
    <property type="evidence" value="ECO:0007669"/>
    <property type="project" value="InterPro"/>
</dbReference>
<accession>A0A6A1VYK1</accession>
<dbReference type="Pfam" id="PF14929">
    <property type="entry name" value="TAF1_subA"/>
    <property type="match status" value="1"/>
</dbReference>
<dbReference type="GO" id="GO:0006360">
    <property type="term" value="P:transcription by RNA polymerase I"/>
    <property type="evidence" value="ECO:0007669"/>
    <property type="project" value="InterPro"/>
</dbReference>
<organism evidence="1 2">
    <name type="scientific">Morella rubra</name>
    <name type="common">Chinese bayberry</name>
    <dbReference type="NCBI Taxonomy" id="262757"/>
    <lineage>
        <taxon>Eukaryota</taxon>
        <taxon>Viridiplantae</taxon>
        <taxon>Streptophyta</taxon>
        <taxon>Embryophyta</taxon>
        <taxon>Tracheophyta</taxon>
        <taxon>Spermatophyta</taxon>
        <taxon>Magnoliopsida</taxon>
        <taxon>eudicotyledons</taxon>
        <taxon>Gunneridae</taxon>
        <taxon>Pentapetalae</taxon>
        <taxon>rosids</taxon>
        <taxon>fabids</taxon>
        <taxon>Fagales</taxon>
        <taxon>Myricaceae</taxon>
        <taxon>Morella</taxon>
    </lineage>
</organism>
<reference evidence="1 2" key="1">
    <citation type="journal article" date="2019" name="Plant Biotechnol. J.">
        <title>The red bayberry genome and genetic basis of sex determination.</title>
        <authorList>
            <person name="Jia H.M."/>
            <person name="Jia H.J."/>
            <person name="Cai Q.L."/>
            <person name="Wang Y."/>
            <person name="Zhao H.B."/>
            <person name="Yang W.F."/>
            <person name="Wang G.Y."/>
            <person name="Li Y.H."/>
            <person name="Zhan D.L."/>
            <person name="Shen Y.T."/>
            <person name="Niu Q.F."/>
            <person name="Chang L."/>
            <person name="Qiu J."/>
            <person name="Zhao L."/>
            <person name="Xie H.B."/>
            <person name="Fu W.Y."/>
            <person name="Jin J."/>
            <person name="Li X.W."/>
            <person name="Jiao Y."/>
            <person name="Zhou C.C."/>
            <person name="Tu T."/>
            <person name="Chai C.Y."/>
            <person name="Gao J.L."/>
            <person name="Fan L.J."/>
            <person name="van de Weg E."/>
            <person name="Wang J.Y."/>
            <person name="Gao Z.S."/>
        </authorList>
    </citation>
    <scope>NUCLEOTIDE SEQUENCE [LARGE SCALE GENOMIC DNA]</scope>
    <source>
        <tissue evidence="1">Leaves</tissue>
    </source>
</reference>
<dbReference type="PANTHER" id="PTHR36720:SF1">
    <property type="entry name" value="TAF RNA POLYMERASE I SUBUNIT A"/>
    <property type="match status" value="1"/>
</dbReference>
<dbReference type="EMBL" id="RXIC02000022">
    <property type="protein sequence ID" value="KAB1216638.1"/>
    <property type="molecule type" value="Genomic_DNA"/>
</dbReference>
<evidence type="ECO:0000313" key="2">
    <source>
        <dbReference type="Proteomes" id="UP000516437"/>
    </source>
</evidence>
<comment type="caution">
    <text evidence="1">The sequence shown here is derived from an EMBL/GenBank/DDBJ whole genome shotgun (WGS) entry which is preliminary data.</text>
</comment>
<keyword evidence="2" id="KW-1185">Reference proteome</keyword>
<dbReference type="AlphaFoldDB" id="A0A6A1VYK1"/>
<dbReference type="InterPro" id="IPR039495">
    <property type="entry name" value="TAF1A"/>
</dbReference>
<protein>
    <submittedName>
        <fullName evidence="1">Uncharacterized protein</fullName>
    </submittedName>
</protein>
<gene>
    <name evidence="1" type="ORF">CJ030_MR4G007838</name>
</gene>
<sequence>MSADSIMVEVQTAGIEDNGGRAKNRKRKLNKMIDKGHGIPAKLMKRIVLSFTKPSSVLGLFPRIGSKIVRWENRVRLCYLLRRLARQNNWIELSGVLSMFLKGTCRDRSPMNNRLKYSVSLDLLVYMKNDHMNPTRIKNIYDVWMRKNGSMKDWPLEDRFVVHLELILFCLTQGNIEEAHQAALCLKQEPEISTDPMANVVLGLTFYELWYSTLPKEMQWRDSDPIYSPRHSDVVGTNFSNSIRNFEGYNANDTHRADIPSGCDSDTSVMNDKQIAMDADIDQHREVPMDVDASLQTEDPMQSFQPQHFAMNSDENTGNESSLSNRGNHMHYASNFSALRGMDSWLLPLQLPLPTENCEDFINLHRKMLNDYYMDAVKYFQLALYSAPPFLVALLPLIQLLLIGGQVDEALNELEKLCSISGTALPIRLRASILEHFDCNNSVMLSACFEDILKKDPSCCASLAKLVRMHQSGDYGLESLLEMTALHLDATFAEYNTWRELALCFLHISQCEEDRMSVCQNENVGGQEERDFVYFSKTPPKIFTEGKSGSNWKLRCRWWSTRHFSNNTLASEIAAGDLQLLTYKAACASHMYGVEFNYVAEAYNFLQRENDRDLVLFLQTHMQNPIGIYTKFLRKNE</sequence>